<gene>
    <name evidence="1" type="ORF">BaRGS_00016884</name>
</gene>
<proteinExistence type="predicted"/>
<accession>A0ABD0KXS7</accession>
<reference evidence="1 2" key="1">
    <citation type="journal article" date="2023" name="Sci. Data">
        <title>Genome assembly of the Korean intertidal mud-creeper Batillaria attramentaria.</title>
        <authorList>
            <person name="Patra A.K."/>
            <person name="Ho P.T."/>
            <person name="Jun S."/>
            <person name="Lee S.J."/>
            <person name="Kim Y."/>
            <person name="Won Y.J."/>
        </authorList>
    </citation>
    <scope>NUCLEOTIDE SEQUENCE [LARGE SCALE GENOMIC DNA]</scope>
    <source>
        <strain evidence="1">Wonlab-2016</strain>
    </source>
</reference>
<comment type="caution">
    <text evidence="1">The sequence shown here is derived from an EMBL/GenBank/DDBJ whole genome shotgun (WGS) entry which is preliminary data.</text>
</comment>
<organism evidence="1 2">
    <name type="scientific">Batillaria attramentaria</name>
    <dbReference type="NCBI Taxonomy" id="370345"/>
    <lineage>
        <taxon>Eukaryota</taxon>
        <taxon>Metazoa</taxon>
        <taxon>Spiralia</taxon>
        <taxon>Lophotrochozoa</taxon>
        <taxon>Mollusca</taxon>
        <taxon>Gastropoda</taxon>
        <taxon>Caenogastropoda</taxon>
        <taxon>Sorbeoconcha</taxon>
        <taxon>Cerithioidea</taxon>
        <taxon>Batillariidae</taxon>
        <taxon>Batillaria</taxon>
    </lineage>
</organism>
<dbReference type="EMBL" id="JACVVK020000109">
    <property type="protein sequence ID" value="KAK7491865.1"/>
    <property type="molecule type" value="Genomic_DNA"/>
</dbReference>
<sequence>MTITAEHSLLRVRTAIYSWLFMARITTRTDQEMNVSVWYHQRTAKNQTWGKPVSAQKRLPVPLELAEEKWLLSVIVSECPSGSFRL</sequence>
<protein>
    <submittedName>
        <fullName evidence="1">Uncharacterized protein</fullName>
    </submittedName>
</protein>
<evidence type="ECO:0000313" key="2">
    <source>
        <dbReference type="Proteomes" id="UP001519460"/>
    </source>
</evidence>
<name>A0ABD0KXS7_9CAEN</name>
<dbReference type="AlphaFoldDB" id="A0ABD0KXS7"/>
<evidence type="ECO:0000313" key="1">
    <source>
        <dbReference type="EMBL" id="KAK7491865.1"/>
    </source>
</evidence>
<keyword evidence="2" id="KW-1185">Reference proteome</keyword>
<dbReference type="Proteomes" id="UP001519460">
    <property type="component" value="Unassembled WGS sequence"/>
</dbReference>